<protein>
    <recommendedName>
        <fullName evidence="9">Glutathione synthetase</fullName>
        <shortName evidence="9">GSH-S</shortName>
        <ecNumber evidence="9">6.3.2.3</ecNumber>
    </recommendedName>
</protein>
<evidence type="ECO:0000256" key="8">
    <source>
        <dbReference type="ARBA" id="ARBA00022842"/>
    </source>
</evidence>
<dbReference type="InterPro" id="IPR014049">
    <property type="entry name" value="Glutathione_synthase_N_euk"/>
</dbReference>
<reference evidence="11 12" key="1">
    <citation type="submission" date="2024-03" db="EMBL/GenBank/DDBJ databases">
        <authorList>
            <person name="Brejova B."/>
        </authorList>
    </citation>
    <scope>NUCLEOTIDE SEQUENCE [LARGE SCALE GENOMIC DNA]</scope>
    <source>
        <strain evidence="11 12">CBS 14171</strain>
    </source>
</reference>
<dbReference type="Pfam" id="PF03917">
    <property type="entry name" value="GSH_synth_ATP"/>
    <property type="match status" value="1"/>
</dbReference>
<accession>A0ABP0ZJ17</accession>
<organism evidence="11 12">
    <name type="scientific">Lodderomyces beijingensis</name>
    <dbReference type="NCBI Taxonomy" id="1775926"/>
    <lineage>
        <taxon>Eukaryota</taxon>
        <taxon>Fungi</taxon>
        <taxon>Dikarya</taxon>
        <taxon>Ascomycota</taxon>
        <taxon>Saccharomycotina</taxon>
        <taxon>Pichiomycetes</taxon>
        <taxon>Debaryomycetaceae</taxon>
        <taxon>Candida/Lodderomyces clade</taxon>
        <taxon>Lodderomyces</taxon>
    </lineage>
</organism>
<dbReference type="PIRSF" id="PIRSF001558">
    <property type="entry name" value="GSHase"/>
    <property type="match status" value="1"/>
</dbReference>
<evidence type="ECO:0000256" key="6">
    <source>
        <dbReference type="ARBA" id="ARBA00022741"/>
    </source>
</evidence>
<dbReference type="NCBIfam" id="TIGR01986">
    <property type="entry name" value="glut_syn_euk"/>
    <property type="match status" value="1"/>
</dbReference>
<evidence type="ECO:0000256" key="2">
    <source>
        <dbReference type="ARBA" id="ARBA00010385"/>
    </source>
</evidence>
<dbReference type="InterPro" id="IPR004887">
    <property type="entry name" value="GSH_synth_subst-bd"/>
</dbReference>
<dbReference type="InterPro" id="IPR014709">
    <property type="entry name" value="Glutathione_synthase_C_euk"/>
</dbReference>
<comment type="catalytic activity">
    <reaction evidence="9">
        <text>gamma-L-glutamyl-L-cysteine + glycine + ATP = glutathione + ADP + phosphate + H(+)</text>
        <dbReference type="Rhea" id="RHEA:13557"/>
        <dbReference type="ChEBI" id="CHEBI:15378"/>
        <dbReference type="ChEBI" id="CHEBI:30616"/>
        <dbReference type="ChEBI" id="CHEBI:43474"/>
        <dbReference type="ChEBI" id="CHEBI:57305"/>
        <dbReference type="ChEBI" id="CHEBI:57925"/>
        <dbReference type="ChEBI" id="CHEBI:58173"/>
        <dbReference type="ChEBI" id="CHEBI:456216"/>
        <dbReference type="EC" id="6.3.2.3"/>
    </reaction>
</comment>
<keyword evidence="3 9" id="KW-0436">Ligase</keyword>
<evidence type="ECO:0000256" key="1">
    <source>
        <dbReference type="ARBA" id="ARBA00004965"/>
    </source>
</evidence>
<dbReference type="GeneID" id="92207043"/>
<dbReference type="Pfam" id="PF03199">
    <property type="entry name" value="GSH_synthase"/>
    <property type="match status" value="1"/>
</dbReference>
<dbReference type="PANTHER" id="PTHR11130">
    <property type="entry name" value="GLUTATHIONE SYNTHETASE"/>
    <property type="match status" value="1"/>
</dbReference>
<evidence type="ECO:0000256" key="5">
    <source>
        <dbReference type="ARBA" id="ARBA00022723"/>
    </source>
</evidence>
<dbReference type="EC" id="6.3.2.3" evidence="9"/>
<dbReference type="Gene3D" id="3.30.470.20">
    <property type="entry name" value="ATP-grasp fold, B domain"/>
    <property type="match status" value="1"/>
</dbReference>
<keyword evidence="8 9" id="KW-0460">Magnesium</keyword>
<feature type="domain" description="Glutathione synthase substrate-binding" evidence="10">
    <location>
        <begin position="219"/>
        <end position="322"/>
    </location>
</feature>
<proteinExistence type="inferred from homology"/>
<dbReference type="InterPro" id="IPR037013">
    <property type="entry name" value="GSH-S_sub-bd_sf"/>
</dbReference>
<dbReference type="SUPFAM" id="SSF52440">
    <property type="entry name" value="PreATP-grasp domain"/>
    <property type="match status" value="1"/>
</dbReference>
<keyword evidence="6 9" id="KW-0547">Nucleotide-binding</keyword>
<dbReference type="Gene3D" id="1.10.1080.10">
    <property type="entry name" value="Glutathione Synthetase, Chain A, domain 3"/>
    <property type="match status" value="1"/>
</dbReference>
<dbReference type="Gene3D" id="3.30.1490.50">
    <property type="match status" value="1"/>
</dbReference>
<keyword evidence="5 9" id="KW-0479">Metal-binding</keyword>
<comment type="cofactor">
    <cofactor evidence="9">
        <name>Mg(2+)</name>
        <dbReference type="ChEBI" id="CHEBI:18420"/>
    </cofactor>
    <text evidence="9">Binds 1 Mg(2+) ion per subunit.</text>
</comment>
<dbReference type="Proteomes" id="UP001497383">
    <property type="component" value="Chromosome 2"/>
</dbReference>
<dbReference type="EMBL" id="OZ022406">
    <property type="protein sequence ID" value="CAK9437469.1"/>
    <property type="molecule type" value="Genomic_DNA"/>
</dbReference>
<dbReference type="Gene3D" id="3.30.1490.80">
    <property type="match status" value="1"/>
</dbReference>
<dbReference type="PANTHER" id="PTHR11130:SF0">
    <property type="entry name" value="GLUTATHIONE SYNTHETASE"/>
    <property type="match status" value="1"/>
</dbReference>
<evidence type="ECO:0000256" key="3">
    <source>
        <dbReference type="ARBA" id="ARBA00022598"/>
    </source>
</evidence>
<evidence type="ECO:0000259" key="10">
    <source>
        <dbReference type="Pfam" id="PF03199"/>
    </source>
</evidence>
<dbReference type="RefSeq" id="XP_066828785.1">
    <property type="nucleotide sequence ID" value="XM_066971780.1"/>
</dbReference>
<dbReference type="InterPro" id="IPR016185">
    <property type="entry name" value="PreATP-grasp_dom_sf"/>
</dbReference>
<dbReference type="Gene3D" id="3.40.50.1760">
    <property type="entry name" value="Glutathione synthase, substrate-binding domain superfamily, eukaryotic"/>
    <property type="match status" value="1"/>
</dbReference>
<dbReference type="InterPro" id="IPR014042">
    <property type="entry name" value="Glutathione_synthase_a-hlx"/>
</dbReference>
<evidence type="ECO:0000256" key="4">
    <source>
        <dbReference type="ARBA" id="ARBA00022684"/>
    </source>
</evidence>
<evidence type="ECO:0000256" key="9">
    <source>
        <dbReference type="PIRNR" id="PIRNR001558"/>
    </source>
</evidence>
<comment type="pathway">
    <text evidence="1 9">Sulfur metabolism; glutathione biosynthesis; glutathione from L-cysteine and L-glutamate: step 2/2.</text>
</comment>
<evidence type="ECO:0000256" key="7">
    <source>
        <dbReference type="ARBA" id="ARBA00022840"/>
    </source>
</evidence>
<comment type="similarity">
    <text evidence="2 9">Belongs to the eukaryotic GSH synthase family.</text>
</comment>
<evidence type="ECO:0000313" key="12">
    <source>
        <dbReference type="Proteomes" id="UP001497383"/>
    </source>
</evidence>
<keyword evidence="12" id="KW-1185">Reference proteome</keyword>
<keyword evidence="7 9" id="KW-0067">ATP-binding</keyword>
<keyword evidence="4 9" id="KW-0317">Glutathione biosynthesis</keyword>
<evidence type="ECO:0000313" key="11">
    <source>
        <dbReference type="EMBL" id="CAK9437469.1"/>
    </source>
</evidence>
<name>A0ABP0ZJ17_9ASCO</name>
<dbReference type="InterPro" id="IPR005615">
    <property type="entry name" value="Glutathione_synthase"/>
</dbReference>
<gene>
    <name evidence="11" type="ORF">LODBEIA_P18470</name>
</gene>
<dbReference type="SUPFAM" id="SSF56059">
    <property type="entry name" value="Glutathione synthetase ATP-binding domain-like"/>
    <property type="match status" value="1"/>
</dbReference>
<sequence>MTSPKPFPELSQEQEQALVTNLQQWSLANGLVMYPPNFQPYQVNVAPITLFPTPIPRSSFNDAVEVQQIFNQLYVSLISKEKSWLVGILGDLAKFDPDFTGKLFAIYQDSLVEGKAMQPLSLGLFRSDYMVDSKLNQIKQIEFNTVSVSFGGLSTKIGELQNHLNGNGLYDDKYSFKYYEDEELPISQSAQELAQGLADGDYYYNGESPHDNSGGVKSTIVLVVVQPNERNSFDQRLVEYALFKNHGVRSYRVTLEDVADQITENGGKLYVRSTMDEISVVYYRSGYGPGDYELNPDKSWHARLFLEKSKAIKCPSVLTQLSGSKKLQQLLTKESIVTKILPDLDPKSLQLLLSTFVEILPFDDSEDGQLAEQLAFKKPESYVLKPQREGGGNNIYKADIPGFLSELKKEEWGAYILMQLINPQTHRNKIIRNNEVFHEEIVSELGVFGTTVFNEDTGDIKTNKNAGWLLRSKFETSNEGGVAAGFGCVDNIYLY</sequence>